<dbReference type="RefSeq" id="WP_289784217.1">
    <property type="nucleotide sequence ID" value="NZ_JAUDJE010000001.1"/>
</dbReference>
<dbReference type="InterPro" id="IPR015424">
    <property type="entry name" value="PyrdxlP-dep_Trfase"/>
</dbReference>
<name>A0ABT7VXV1_9BORD</name>
<organism evidence="1 2">
    <name type="scientific">Bordetella petrii</name>
    <dbReference type="NCBI Taxonomy" id="94624"/>
    <lineage>
        <taxon>Bacteria</taxon>
        <taxon>Pseudomonadati</taxon>
        <taxon>Pseudomonadota</taxon>
        <taxon>Betaproteobacteria</taxon>
        <taxon>Burkholderiales</taxon>
        <taxon>Alcaligenaceae</taxon>
        <taxon>Bordetella</taxon>
    </lineage>
</organism>
<evidence type="ECO:0000313" key="2">
    <source>
        <dbReference type="Proteomes" id="UP001175604"/>
    </source>
</evidence>
<proteinExistence type="predicted"/>
<sequence length="667" mass="71979">MLQSDPAMAALLPTAEWRFSLGDIAHAPFYLYQQERIVRLSPALLDDPAALAAAARWGLELARICSADGIPGAQQHADVLRHGNLLLGSLLTRSRNLFLSLLQEPIAAAIWGGGTVHITQELIQWQHALAALDSPAPPVVAIKASAELSAPLEHILIAGGDSRLRLDPASGHNRYGVPPRPRPDAVHFSSSTASAISDYGFMFGELLRARLLETMREHRTSQAELIHAAADAMGQEICLMLGLDEQQADVMITASGTDAELATVLISKAGSHAALTNILIAPDETGSGVALAGAGCYFDHLAATGMKIEKGASIWPEGAISTAKVAIRGPDGAPRTPAEIDRDFINAGRQALERGDRVLAHVLLASKTGLVAPTVTAVKELTQSAPDRVDVVVDACQMRMSFKDLGACIERGWILQVSGSKFLTGPPFSGALVLPRGIRLRLSAIQASLLHAPGVCHGELWSKWWSGQLPQSTTTPSFGPLFRWLPAVMEARLLEALPENFRRDAFERFRDTLVRRIGESPYLAPISIGGPYDKDEEFARLSIVSFEVLGCNWNGELKPLDEAECRHLFEQLNRDVSALFSDLSAAESALARQKFHIGQPVTLRTSSDSRTVLRLVIGARFFTIVGYADDGATMAALDAEIADAGRAVSKIELLASRWWRLASIREV</sequence>
<accession>A0ABT7VXV1</accession>
<dbReference type="SUPFAM" id="SSF53383">
    <property type="entry name" value="PLP-dependent transferases"/>
    <property type="match status" value="1"/>
</dbReference>
<keyword evidence="2" id="KW-1185">Reference proteome</keyword>
<gene>
    <name evidence="1" type="ORF">QUC21_01945</name>
</gene>
<reference evidence="1" key="1">
    <citation type="submission" date="2023-06" db="EMBL/GenBank/DDBJ databases">
        <title>full genome analysis of Phenantherene degrader P3.</title>
        <authorList>
            <person name="Akbar A."/>
            <person name="Rahmeh R."/>
            <person name="Kishk M."/>
        </authorList>
    </citation>
    <scope>NUCLEOTIDE SEQUENCE</scope>
    <source>
        <strain evidence="1">P3</strain>
    </source>
</reference>
<dbReference type="EMBL" id="JAUDJE010000001">
    <property type="protein sequence ID" value="MDM9557766.1"/>
    <property type="molecule type" value="Genomic_DNA"/>
</dbReference>
<evidence type="ECO:0000313" key="1">
    <source>
        <dbReference type="EMBL" id="MDM9557766.1"/>
    </source>
</evidence>
<protein>
    <submittedName>
        <fullName evidence="1">Uncharacterized protein</fullName>
    </submittedName>
</protein>
<dbReference type="Proteomes" id="UP001175604">
    <property type="component" value="Unassembled WGS sequence"/>
</dbReference>
<comment type="caution">
    <text evidence="1">The sequence shown here is derived from an EMBL/GenBank/DDBJ whole genome shotgun (WGS) entry which is preliminary data.</text>
</comment>